<sequence>MKFLKAIYSLAESFGQARAASYFARQGDFKSAKEAMNHGRTN</sequence>
<name>A0A6J5TA93_9CAUD</name>
<organism evidence="1">
    <name type="scientific">uncultured Caudovirales phage</name>
    <dbReference type="NCBI Taxonomy" id="2100421"/>
    <lineage>
        <taxon>Viruses</taxon>
        <taxon>Duplodnaviria</taxon>
        <taxon>Heunggongvirae</taxon>
        <taxon>Uroviricota</taxon>
        <taxon>Caudoviricetes</taxon>
        <taxon>Peduoviridae</taxon>
        <taxon>Maltschvirus</taxon>
        <taxon>Maltschvirus maltsch</taxon>
    </lineage>
</organism>
<accession>A0A6J5TA93</accession>
<proteinExistence type="predicted"/>
<dbReference type="EMBL" id="LR797824">
    <property type="protein sequence ID" value="CAB4241762.1"/>
    <property type="molecule type" value="Genomic_DNA"/>
</dbReference>
<evidence type="ECO:0000313" key="1">
    <source>
        <dbReference type="EMBL" id="CAB4241762.1"/>
    </source>
</evidence>
<protein>
    <submittedName>
        <fullName evidence="1">Uncharacterized protein</fullName>
    </submittedName>
</protein>
<reference evidence="1" key="1">
    <citation type="submission" date="2020-05" db="EMBL/GenBank/DDBJ databases">
        <authorList>
            <person name="Chiriac C."/>
            <person name="Salcher M."/>
            <person name="Ghai R."/>
            <person name="Kavagutti S V."/>
        </authorList>
    </citation>
    <scope>NUCLEOTIDE SEQUENCE</scope>
</reference>
<gene>
    <name evidence="1" type="ORF">UFOVP71_300</name>
</gene>